<keyword evidence="3" id="KW-1185">Reference proteome</keyword>
<protein>
    <submittedName>
        <fullName evidence="2">Uncharacterized protein</fullName>
    </submittedName>
</protein>
<gene>
    <name evidence="2" type="ORF">R3P38DRAFT_3204346</name>
</gene>
<reference evidence="2 3" key="1">
    <citation type="journal article" date="2024" name="J Genomics">
        <title>Draft genome sequencing and assembly of Favolaschia claudopus CIRM-BRFM 2984 isolated from oak limbs.</title>
        <authorList>
            <person name="Navarro D."/>
            <person name="Drula E."/>
            <person name="Chaduli D."/>
            <person name="Cazenave R."/>
            <person name="Ahrendt S."/>
            <person name="Wang J."/>
            <person name="Lipzen A."/>
            <person name="Daum C."/>
            <person name="Barry K."/>
            <person name="Grigoriev I.V."/>
            <person name="Favel A."/>
            <person name="Rosso M.N."/>
            <person name="Martin F."/>
        </authorList>
    </citation>
    <scope>NUCLEOTIDE SEQUENCE [LARGE SCALE GENOMIC DNA]</scope>
    <source>
        <strain evidence="2 3">CIRM-BRFM 2984</strain>
    </source>
</reference>
<evidence type="ECO:0000313" key="3">
    <source>
        <dbReference type="Proteomes" id="UP001362999"/>
    </source>
</evidence>
<dbReference type="EMBL" id="JAWWNJ010000053">
    <property type="protein sequence ID" value="KAK7015797.1"/>
    <property type="molecule type" value="Genomic_DNA"/>
</dbReference>
<sequence>MVPVLRSRSEPVIAYPLARKAGYRGLKSDMRAENQRDISGILRTLAGPPPPALPTRHQGHYLTRPRLNTGTTDVGSSGEYYQICIPGQHAGCSQRYHAISQPLNPRILRLEGVRELFLVRRELAPIPRNIRPLPSPQACAAPSKTKTRVYKMSTRGTPPVRPLQAVPNQASSSRSSNSPAQMGFALDIEFPLRLLIWTKTSAGRNVIDGVYAGADKKFRLDCYMPLLEKQGITHYTQIELYMKGRDEWKPWERKAPIPVFQSDEVIVIRTADLSSLVEWDDYKGFIY</sequence>
<feature type="region of interest" description="Disordered" evidence="1">
    <location>
        <begin position="45"/>
        <end position="67"/>
    </location>
</feature>
<dbReference type="Proteomes" id="UP001362999">
    <property type="component" value="Unassembled WGS sequence"/>
</dbReference>
<evidence type="ECO:0000313" key="2">
    <source>
        <dbReference type="EMBL" id="KAK7015797.1"/>
    </source>
</evidence>
<proteinExistence type="predicted"/>
<evidence type="ECO:0000256" key="1">
    <source>
        <dbReference type="SAM" id="MobiDB-lite"/>
    </source>
</evidence>
<dbReference type="AlphaFoldDB" id="A0AAW0ASK6"/>
<feature type="region of interest" description="Disordered" evidence="1">
    <location>
        <begin position="154"/>
        <end position="179"/>
    </location>
</feature>
<comment type="caution">
    <text evidence="2">The sequence shown here is derived from an EMBL/GenBank/DDBJ whole genome shotgun (WGS) entry which is preliminary data.</text>
</comment>
<feature type="compositionally biased region" description="Low complexity" evidence="1">
    <location>
        <begin position="167"/>
        <end position="179"/>
    </location>
</feature>
<name>A0AAW0ASK6_9AGAR</name>
<organism evidence="2 3">
    <name type="scientific">Favolaschia claudopus</name>
    <dbReference type="NCBI Taxonomy" id="2862362"/>
    <lineage>
        <taxon>Eukaryota</taxon>
        <taxon>Fungi</taxon>
        <taxon>Dikarya</taxon>
        <taxon>Basidiomycota</taxon>
        <taxon>Agaricomycotina</taxon>
        <taxon>Agaricomycetes</taxon>
        <taxon>Agaricomycetidae</taxon>
        <taxon>Agaricales</taxon>
        <taxon>Marasmiineae</taxon>
        <taxon>Mycenaceae</taxon>
        <taxon>Favolaschia</taxon>
    </lineage>
</organism>
<accession>A0AAW0ASK6</accession>